<feature type="transmembrane region" description="Helical" evidence="6">
    <location>
        <begin position="108"/>
        <end position="133"/>
    </location>
</feature>
<dbReference type="PANTHER" id="PTHR30086:SF20">
    <property type="entry name" value="ARGININE EXPORTER PROTEIN ARGO-RELATED"/>
    <property type="match status" value="1"/>
</dbReference>
<comment type="caution">
    <text evidence="7">The sequence shown here is derived from an EMBL/GenBank/DDBJ whole genome shotgun (WGS) entry which is preliminary data.</text>
</comment>
<keyword evidence="5 6" id="KW-0472">Membrane</keyword>
<evidence type="ECO:0000313" key="7">
    <source>
        <dbReference type="EMBL" id="HJB27987.1"/>
    </source>
</evidence>
<dbReference type="Proteomes" id="UP000823842">
    <property type="component" value="Unassembled WGS sequence"/>
</dbReference>
<reference evidence="7" key="2">
    <citation type="submission" date="2021-04" db="EMBL/GenBank/DDBJ databases">
        <authorList>
            <person name="Gilroy R."/>
        </authorList>
    </citation>
    <scope>NUCLEOTIDE SEQUENCE</scope>
    <source>
        <strain evidence="7">ChiSjej1B19-5720</strain>
    </source>
</reference>
<dbReference type="GO" id="GO:0015171">
    <property type="term" value="F:amino acid transmembrane transporter activity"/>
    <property type="evidence" value="ECO:0007669"/>
    <property type="project" value="TreeGrafter"/>
</dbReference>
<proteinExistence type="predicted"/>
<feature type="transmembrane region" description="Helical" evidence="6">
    <location>
        <begin position="145"/>
        <end position="169"/>
    </location>
</feature>
<keyword evidence="3 6" id="KW-0812">Transmembrane</keyword>
<accession>A0A9D2RV99</accession>
<dbReference type="GO" id="GO:0005886">
    <property type="term" value="C:plasma membrane"/>
    <property type="evidence" value="ECO:0007669"/>
    <property type="project" value="UniProtKB-SubCell"/>
</dbReference>
<dbReference type="PANTHER" id="PTHR30086">
    <property type="entry name" value="ARGININE EXPORTER PROTEIN ARGO"/>
    <property type="match status" value="1"/>
</dbReference>
<dbReference type="InterPro" id="IPR001123">
    <property type="entry name" value="LeuE-type"/>
</dbReference>
<evidence type="ECO:0000256" key="4">
    <source>
        <dbReference type="ARBA" id="ARBA00022989"/>
    </source>
</evidence>
<dbReference type="Pfam" id="PF01810">
    <property type="entry name" value="LysE"/>
    <property type="match status" value="1"/>
</dbReference>
<name>A0A9D2RV99_9FIRM</name>
<dbReference type="AlphaFoldDB" id="A0A9D2RV99"/>
<comment type="subcellular location">
    <subcellularLocation>
        <location evidence="1">Cell membrane</location>
        <topology evidence="1">Multi-pass membrane protein</topology>
    </subcellularLocation>
</comment>
<dbReference type="EMBL" id="DWYZ01000087">
    <property type="protein sequence ID" value="HJB27987.1"/>
    <property type="molecule type" value="Genomic_DNA"/>
</dbReference>
<gene>
    <name evidence="7" type="ORF">IAA06_04245</name>
</gene>
<protein>
    <submittedName>
        <fullName evidence="7">LysE family transporter</fullName>
    </submittedName>
</protein>
<evidence type="ECO:0000313" key="8">
    <source>
        <dbReference type="Proteomes" id="UP000823842"/>
    </source>
</evidence>
<reference evidence="7" key="1">
    <citation type="journal article" date="2021" name="PeerJ">
        <title>Extensive microbial diversity within the chicken gut microbiome revealed by metagenomics and culture.</title>
        <authorList>
            <person name="Gilroy R."/>
            <person name="Ravi A."/>
            <person name="Getino M."/>
            <person name="Pursley I."/>
            <person name="Horton D.L."/>
            <person name="Alikhan N.F."/>
            <person name="Baker D."/>
            <person name="Gharbi K."/>
            <person name="Hall N."/>
            <person name="Watson M."/>
            <person name="Adriaenssens E.M."/>
            <person name="Foster-Nyarko E."/>
            <person name="Jarju S."/>
            <person name="Secka A."/>
            <person name="Antonio M."/>
            <person name="Oren A."/>
            <person name="Chaudhuri R.R."/>
            <person name="La Ragione R."/>
            <person name="Hildebrand F."/>
            <person name="Pallen M.J."/>
        </authorList>
    </citation>
    <scope>NUCLEOTIDE SEQUENCE</scope>
    <source>
        <strain evidence="7">ChiSjej1B19-5720</strain>
    </source>
</reference>
<evidence type="ECO:0000256" key="3">
    <source>
        <dbReference type="ARBA" id="ARBA00022692"/>
    </source>
</evidence>
<feature type="transmembrane region" description="Helical" evidence="6">
    <location>
        <begin position="38"/>
        <end position="59"/>
    </location>
</feature>
<sequence>MEYWLRGILIGLLFGLPVGAIGTLTIQRTWNLGAKAGLLTGLGSSAADCFYACAGAFGLTLISDFLLRFQEIITALGGALVLAMGLKSLIRPQEELPPDKEAPGGAKLFLTTFAIGITNPTAILTFLFAFSYFGISEIRGWKDGILLVTGVFLGTYFWWGTLSALTQFIKRRAVKFQLRTMNRIFGGILCSFGILVYLRLLL</sequence>
<feature type="transmembrane region" description="Helical" evidence="6">
    <location>
        <begin position="181"/>
        <end position="200"/>
    </location>
</feature>
<keyword evidence="4 6" id="KW-1133">Transmembrane helix</keyword>
<evidence type="ECO:0000256" key="1">
    <source>
        <dbReference type="ARBA" id="ARBA00004651"/>
    </source>
</evidence>
<evidence type="ECO:0000256" key="5">
    <source>
        <dbReference type="ARBA" id="ARBA00023136"/>
    </source>
</evidence>
<keyword evidence="2" id="KW-1003">Cell membrane</keyword>
<evidence type="ECO:0000256" key="6">
    <source>
        <dbReference type="SAM" id="Phobius"/>
    </source>
</evidence>
<feature type="transmembrane region" description="Helical" evidence="6">
    <location>
        <begin position="6"/>
        <end position="26"/>
    </location>
</feature>
<evidence type="ECO:0000256" key="2">
    <source>
        <dbReference type="ARBA" id="ARBA00022475"/>
    </source>
</evidence>
<organism evidence="7 8">
    <name type="scientific">Candidatus Blautia faecavium</name>
    <dbReference type="NCBI Taxonomy" id="2838487"/>
    <lineage>
        <taxon>Bacteria</taxon>
        <taxon>Bacillati</taxon>
        <taxon>Bacillota</taxon>
        <taxon>Clostridia</taxon>
        <taxon>Lachnospirales</taxon>
        <taxon>Lachnospiraceae</taxon>
        <taxon>Blautia</taxon>
    </lineage>
</organism>